<dbReference type="InterPro" id="IPR000323">
    <property type="entry name" value="Cu2_ascorb_mOase_N"/>
</dbReference>
<dbReference type="InterPro" id="IPR001258">
    <property type="entry name" value="NHL_repeat"/>
</dbReference>
<evidence type="ECO:0000256" key="3">
    <source>
        <dbReference type="ARBA" id="ARBA00010263"/>
    </source>
</evidence>
<keyword evidence="11" id="KW-0325">Glycoprotein</keyword>
<dbReference type="Gene3D" id="2.60.120.230">
    <property type="match status" value="1"/>
</dbReference>
<feature type="chain" id="PRO_5040348882" evidence="21">
    <location>
        <begin position="20"/>
        <end position="858"/>
    </location>
</feature>
<keyword evidence="10 17" id="KW-1015">Disulfide bond</keyword>
<keyword evidence="20" id="KW-1133">Transmembrane helix</keyword>
<feature type="binding site" evidence="16">
    <location>
        <position position="82"/>
    </location>
    <ligand>
        <name>Cu(2+)</name>
        <dbReference type="ChEBI" id="CHEBI:29036"/>
        <label>1</label>
        <note>catalytic</note>
    </ligand>
</feature>
<dbReference type="GO" id="GO:0004504">
    <property type="term" value="F:peptidylglycine monooxygenase activity"/>
    <property type="evidence" value="ECO:0007669"/>
    <property type="project" value="UniProtKB-EC"/>
</dbReference>
<keyword evidence="16" id="KW-0862">Zinc</keyword>
<evidence type="ECO:0000313" key="25">
    <source>
        <dbReference type="Proteomes" id="UP001152320"/>
    </source>
</evidence>
<dbReference type="GO" id="GO:0016020">
    <property type="term" value="C:membrane"/>
    <property type="evidence" value="ECO:0007669"/>
    <property type="project" value="InterPro"/>
</dbReference>
<feature type="disulfide bond" evidence="17">
    <location>
        <begin position="88"/>
        <end position="109"/>
    </location>
</feature>
<dbReference type="PROSITE" id="PS51125">
    <property type="entry name" value="NHL"/>
    <property type="match status" value="2"/>
</dbReference>
<feature type="signal peptide" evidence="21">
    <location>
        <begin position="1"/>
        <end position="19"/>
    </location>
</feature>
<dbReference type="Gene3D" id="2.120.10.30">
    <property type="entry name" value="TolB, C-terminal domain"/>
    <property type="match status" value="1"/>
</dbReference>
<evidence type="ECO:0000256" key="7">
    <source>
        <dbReference type="ARBA" id="ARBA00023002"/>
    </source>
</evidence>
<dbReference type="Gene3D" id="2.60.120.310">
    <property type="entry name" value="Copper type II, ascorbate-dependent monooxygenase, N-terminal domain"/>
    <property type="match status" value="1"/>
</dbReference>
<dbReference type="Pfam" id="PF01082">
    <property type="entry name" value="Cu2_monooxygen"/>
    <property type="match status" value="1"/>
</dbReference>
<dbReference type="InterPro" id="IPR024548">
    <property type="entry name" value="Cu2_monoox_C"/>
</dbReference>
<evidence type="ECO:0000256" key="14">
    <source>
        <dbReference type="ARBA" id="ARBA00048431"/>
    </source>
</evidence>
<feature type="binding site" evidence="16">
    <location>
        <position position="506"/>
    </location>
    <ligand>
        <name>Zn(2+)</name>
        <dbReference type="ChEBI" id="CHEBI:29105"/>
        <note>catalytic</note>
    </ligand>
</feature>
<keyword evidence="13" id="KW-0511">Multifunctional enzyme</keyword>
<evidence type="ECO:0000256" key="6">
    <source>
        <dbReference type="ARBA" id="ARBA00022737"/>
    </source>
</evidence>
<feature type="binding site" evidence="16">
    <location>
        <position position="223"/>
    </location>
    <ligand>
        <name>Cu(2+)</name>
        <dbReference type="ChEBI" id="CHEBI:29036"/>
        <label>1</label>
        <note>catalytic</note>
    </ligand>
</feature>
<keyword evidence="20" id="KW-0812">Transmembrane</keyword>
<dbReference type="GO" id="GO:0004598">
    <property type="term" value="F:peptidylamidoglycolate lyase activity"/>
    <property type="evidence" value="ECO:0007669"/>
    <property type="project" value="UniProtKB-EC"/>
</dbReference>
<keyword evidence="4 16" id="KW-0479">Metal-binding</keyword>
<evidence type="ECO:0000256" key="4">
    <source>
        <dbReference type="ARBA" id="ARBA00022723"/>
    </source>
</evidence>
<feature type="binding site" evidence="15">
    <location>
        <position position="626"/>
    </location>
    <ligand>
        <name>a protein</name>
        <dbReference type="ChEBI" id="CHEBI:16541"/>
    </ligand>
    <ligandPart>
        <name>C-terminal Xaa-(2S)-2-hydroxyglycine residue</name>
        <dbReference type="ChEBI" id="CHEBI:142768"/>
    </ligandPart>
</feature>
<keyword evidence="7" id="KW-0560">Oxidoreductase</keyword>
<feature type="binding site" evidence="16">
    <location>
        <position position="508"/>
    </location>
    <ligand>
        <name>Ca(2+)</name>
        <dbReference type="ChEBI" id="CHEBI:29108"/>
        <note>structural</note>
    </ligand>
</feature>
<evidence type="ECO:0000259" key="23">
    <source>
        <dbReference type="Pfam" id="PF03712"/>
    </source>
</evidence>
<accession>A0A9Q1BMP0</accession>
<evidence type="ECO:0000256" key="19">
    <source>
        <dbReference type="SAM" id="MobiDB-lite"/>
    </source>
</evidence>
<evidence type="ECO:0000256" key="13">
    <source>
        <dbReference type="ARBA" id="ARBA00023268"/>
    </source>
</evidence>
<dbReference type="InterPro" id="IPR008977">
    <property type="entry name" value="PHM/PNGase_F_dom_sf"/>
</dbReference>
<reference evidence="24" key="1">
    <citation type="submission" date="2021-10" db="EMBL/GenBank/DDBJ databases">
        <title>Tropical sea cucumber genome reveals ecological adaptation and Cuvierian tubules defense mechanism.</title>
        <authorList>
            <person name="Chen T."/>
        </authorList>
    </citation>
    <scope>NUCLEOTIDE SEQUENCE</scope>
    <source>
        <strain evidence="24">Nanhai2018</strain>
        <tissue evidence="24">Muscle</tissue>
    </source>
</reference>
<dbReference type="InterPro" id="IPR036939">
    <property type="entry name" value="Cu2_ascorb_mOase_N_sf"/>
</dbReference>
<keyword evidence="16" id="KW-0106">Calcium</keyword>
<sequence length="858" mass="95924">MLPQSFLLLLGLLVWVCGARYVYDPEGYDYPRERDTSFELEVLMPGVRPTEDDQYICASQPVNEDVYIVDFIPQASMKRVHHMLLYGCSDVDPSYLNGQYSRGCRRGECTGNQVILFAWARDAPSPVIPPDVGFHIGGDSGVRYLTLQIHYGDASVFSGGMLDESGVTLKVTYEEQRYLGGIYLMVSEHISIPPHKDNIHSDVACVYDDSIPINMFAFRTHAHGLGKVISGYRIRNNEWEQIAKGNPQWPQAFYPMTNIYSIQRGDTLAARCTFDGTGTDHTVHVGGAHTDEMCNLYLMYYTDSQHGKPFQICHSDGDSSLFRNIPPGSDTPPAEMPRIEGEEDYYNNYNGKDVNKDLDAENDIHIIEDKLKTDIEDHIHEIDAKEGGGTSTSEGTSNDQPTEPPQTETKEVKEEEEESGSRVLNVIPGWPKDVTVGQVGGIDTDSKDDLHVFHRNDRVWDAKSFDMQHRFLKPDEPIQNDTVLVLDKEKGTVKHSWGANQFYMPHGLFVDHNDNVWVTDVALHQVFMYPPQGSSEALLTLGGRLVPGSDDHHFCQPTDVVVDPQTEDFFVSDGYCNSRILKFSKDGQLLLKIDESAIGHLSPSQMNVVHSVTLADNNKQVCVADRENGRILCFFANNGTFVRQYALPEFGGNVFAAHYSPARGGVFFVINGPSYANKPVMGFTVNFTSGSLLEQWAPEKKFTRPHDVTASQDANEVYVGELEPKKVWKFVDPVPSKDSLPLDSDLARNSLLSHKEMSQDATAIIVVVLAVPIILMMVIAVVVRLHAQGQLKSGRGMFVIGKNRKYANDSFSIGNFFNKRNGFTQVSTDDSDHEGTTWSEESDVEEYSILNSKRTQNL</sequence>
<feature type="disulfide bond" evidence="17">
    <location>
        <begin position="205"/>
        <end position="313"/>
    </location>
</feature>
<feature type="repeat" description="NHL" evidence="18">
    <location>
        <begin position="546"/>
        <end position="586"/>
    </location>
</feature>
<feature type="repeat" description="NHL" evidence="18">
    <location>
        <begin position="491"/>
        <end position="532"/>
    </location>
</feature>
<organism evidence="24 25">
    <name type="scientific">Holothuria leucospilota</name>
    <name type="common">Black long sea cucumber</name>
    <name type="synonym">Mertensiothuria leucospilota</name>
    <dbReference type="NCBI Taxonomy" id="206669"/>
    <lineage>
        <taxon>Eukaryota</taxon>
        <taxon>Metazoa</taxon>
        <taxon>Echinodermata</taxon>
        <taxon>Eleutherozoa</taxon>
        <taxon>Echinozoa</taxon>
        <taxon>Holothuroidea</taxon>
        <taxon>Aspidochirotacea</taxon>
        <taxon>Aspidochirotida</taxon>
        <taxon>Holothuriidae</taxon>
        <taxon>Holothuria</taxon>
    </lineage>
</organism>
<keyword evidence="8 16" id="KW-0186">Copper</keyword>
<dbReference type="GO" id="GO:0005576">
    <property type="term" value="C:extracellular region"/>
    <property type="evidence" value="ECO:0007669"/>
    <property type="project" value="TreeGrafter"/>
</dbReference>
<evidence type="ECO:0000256" key="2">
    <source>
        <dbReference type="ARBA" id="ARBA00006026"/>
    </source>
</evidence>
<evidence type="ECO:0000256" key="1">
    <source>
        <dbReference type="ARBA" id="ARBA00000686"/>
    </source>
</evidence>
<dbReference type="PANTHER" id="PTHR10680">
    <property type="entry name" value="PEPTIDYL-GLYCINE ALPHA-AMIDATING MONOOXYGENASE"/>
    <property type="match status" value="1"/>
</dbReference>
<comment type="cofactor">
    <cofactor evidence="16">
        <name>Zn(2+)</name>
        <dbReference type="ChEBI" id="CHEBI:29105"/>
    </cofactor>
    <text evidence="16">Binds one Zn(2+) ion per subunit.</text>
</comment>
<feature type="binding site" evidence="16">
    <location>
        <position position="707"/>
    </location>
    <ligand>
        <name>Ca(2+)</name>
        <dbReference type="ChEBI" id="CHEBI:29108"/>
        <note>structural</note>
    </ligand>
</feature>
<feature type="disulfide bond" evidence="17">
    <location>
        <begin position="555"/>
        <end position="576"/>
    </location>
</feature>
<dbReference type="Pfam" id="PF03712">
    <property type="entry name" value="Cu2_monoox_C"/>
    <property type="match status" value="1"/>
</dbReference>
<feature type="binding site" evidence="15">
    <location>
        <position position="455"/>
    </location>
    <ligand>
        <name>a protein</name>
        <dbReference type="ChEBI" id="CHEBI:16541"/>
    </ligand>
    <ligandPart>
        <name>C-terminal Xaa-(2S)-2-hydroxyglycine residue</name>
        <dbReference type="ChEBI" id="CHEBI:142768"/>
    </ligandPart>
</feature>
<evidence type="ECO:0000256" key="9">
    <source>
        <dbReference type="ARBA" id="ARBA00023033"/>
    </source>
</evidence>
<evidence type="ECO:0000256" key="12">
    <source>
        <dbReference type="ARBA" id="ARBA00023239"/>
    </source>
</evidence>
<comment type="caution">
    <text evidence="24">The sequence shown here is derived from an EMBL/GenBank/DDBJ whole genome shotgun (WGS) entry which is preliminary data.</text>
</comment>
<keyword evidence="6" id="KW-0677">Repeat</keyword>
<dbReference type="Pfam" id="PF01436">
    <property type="entry name" value="NHL"/>
    <property type="match status" value="1"/>
</dbReference>
<feature type="transmembrane region" description="Helical" evidence="20">
    <location>
        <begin position="763"/>
        <end position="787"/>
    </location>
</feature>
<dbReference type="PANTHER" id="PTHR10680:SF14">
    <property type="entry name" value="PEPTIDYL-GLYCINE ALPHA-AMIDATING MONOOXYGENASE"/>
    <property type="match status" value="1"/>
</dbReference>
<keyword evidence="12" id="KW-0456">Lyase</keyword>
<feature type="binding site" evidence="16">
    <location>
        <position position="81"/>
    </location>
    <ligand>
        <name>Cu(2+)</name>
        <dbReference type="ChEBI" id="CHEBI:29036"/>
        <label>1</label>
        <note>catalytic</note>
    </ligand>
</feature>
<feature type="binding site" evidence="15">
    <location>
        <position position="575"/>
    </location>
    <ligand>
        <name>a protein</name>
        <dbReference type="ChEBI" id="CHEBI:16541"/>
    </ligand>
    <ligandPart>
        <name>C-terminal Xaa-(2S)-2-hydroxyglycine residue</name>
        <dbReference type="ChEBI" id="CHEBI:142768"/>
    </ligandPart>
</feature>
<feature type="disulfide bond" evidence="17">
    <location>
        <begin position="622"/>
        <end position="633"/>
    </location>
</feature>
<name>A0A9Q1BMP0_HOLLE</name>
<dbReference type="InterPro" id="IPR011042">
    <property type="entry name" value="6-blade_b-propeller_TolB-like"/>
</dbReference>
<evidence type="ECO:0000256" key="21">
    <source>
        <dbReference type="SAM" id="SignalP"/>
    </source>
</evidence>
<dbReference type="PRINTS" id="PR00790">
    <property type="entry name" value="PAMONOXGNASE"/>
</dbReference>
<dbReference type="SUPFAM" id="SSF63829">
    <property type="entry name" value="Calcium-dependent phosphotriesterase"/>
    <property type="match status" value="1"/>
</dbReference>
<dbReference type="InterPro" id="IPR014784">
    <property type="entry name" value="Cu2_ascorb_mOase-like_C"/>
</dbReference>
<proteinExistence type="inferred from homology"/>
<evidence type="ECO:0000256" key="17">
    <source>
        <dbReference type="PIRSR" id="PIRSR600720-3"/>
    </source>
</evidence>
<feature type="binding site" evidence="16">
    <location>
        <position position="293"/>
    </location>
    <ligand>
        <name>Cu(2+)</name>
        <dbReference type="ChEBI" id="CHEBI:29036"/>
        <label>1</label>
        <note>catalytic</note>
    </ligand>
</feature>
<dbReference type="FunFam" id="2.60.120.230:FF:000002">
    <property type="entry name" value="Peptidyl-glycine alpha-amidating monooxygenase B"/>
    <property type="match status" value="1"/>
</dbReference>
<feature type="domain" description="Copper type II ascorbate-dependent monooxygenase N-terminal" evidence="22">
    <location>
        <begin position="41"/>
        <end position="153"/>
    </location>
</feature>
<dbReference type="CDD" id="cd14958">
    <property type="entry name" value="NHL_PAL_like"/>
    <property type="match status" value="1"/>
</dbReference>
<dbReference type="AlphaFoldDB" id="A0A9Q1BMP0"/>
<feature type="binding site" evidence="16">
    <location>
        <position position="610"/>
    </location>
    <ligand>
        <name>Zn(2+)</name>
        <dbReference type="ChEBI" id="CHEBI:29105"/>
        <note>catalytic</note>
    </ligand>
</feature>
<comment type="similarity">
    <text evidence="3">In the N-terminal section; belongs to the copper type II ascorbate-dependent monooxygenase family.</text>
</comment>
<evidence type="ECO:0000259" key="22">
    <source>
        <dbReference type="Pfam" id="PF01082"/>
    </source>
</evidence>
<dbReference type="SUPFAM" id="SSF49742">
    <property type="entry name" value="PHM/PNGase F"/>
    <property type="match status" value="2"/>
</dbReference>
<feature type="disulfide bond" evidence="17">
    <location>
        <begin position="272"/>
        <end position="294"/>
    </location>
</feature>
<evidence type="ECO:0000256" key="10">
    <source>
        <dbReference type="ARBA" id="ARBA00023157"/>
    </source>
</evidence>
<dbReference type="Proteomes" id="UP001152320">
    <property type="component" value="Chromosome 14"/>
</dbReference>
<feature type="binding site" evidence="16">
    <location>
        <position position="706"/>
    </location>
    <ligand>
        <name>Zn(2+)</name>
        <dbReference type="ChEBI" id="CHEBI:29105"/>
        <note>catalytic</note>
    </ligand>
</feature>
<dbReference type="GO" id="GO:0006518">
    <property type="term" value="P:peptide metabolic process"/>
    <property type="evidence" value="ECO:0007669"/>
    <property type="project" value="InterPro"/>
</dbReference>
<gene>
    <name evidence="24" type="ORF">HOLleu_28999</name>
</gene>
<keyword evidence="20" id="KW-0472">Membrane</keyword>
<keyword evidence="25" id="KW-1185">Reference proteome</keyword>
<protein>
    <submittedName>
        <fullName evidence="24">Peptidyl-glycine alpha-amidating monooxygenase</fullName>
    </submittedName>
</protein>
<feature type="domain" description="Copper type II ascorbate-dependent monooxygenase C-terminal" evidence="23">
    <location>
        <begin position="179"/>
        <end position="325"/>
    </location>
</feature>
<keyword evidence="9 24" id="KW-0503">Monooxygenase</keyword>
<dbReference type="GO" id="GO:0005507">
    <property type="term" value="F:copper ion binding"/>
    <property type="evidence" value="ECO:0007669"/>
    <property type="project" value="InterPro"/>
</dbReference>
<dbReference type="InterPro" id="IPR000720">
    <property type="entry name" value="PHM/PAL"/>
</dbReference>
<dbReference type="OrthoDB" id="10018185at2759"/>
<evidence type="ECO:0000313" key="24">
    <source>
        <dbReference type="EMBL" id="KAJ8029568.1"/>
    </source>
</evidence>
<comment type="catalytic activity">
    <reaction evidence="1">
        <text>a [peptide]-C-terminal (2S)-2-hydroxyglycine = a [peptide]-C-terminal amide + glyoxylate</text>
        <dbReference type="Rhea" id="RHEA:20924"/>
        <dbReference type="Rhea" id="RHEA-COMP:13485"/>
        <dbReference type="Rhea" id="RHEA-COMP:15321"/>
        <dbReference type="ChEBI" id="CHEBI:36655"/>
        <dbReference type="ChEBI" id="CHEBI:137001"/>
        <dbReference type="ChEBI" id="CHEBI:142768"/>
        <dbReference type="EC" id="4.3.2.5"/>
    </reaction>
</comment>
<comment type="similarity">
    <text evidence="2">In the C-terminal section; belongs to the peptidyl-alpha-hydroxyglycine alpha-amidating lyase family.</text>
</comment>
<evidence type="ECO:0000256" key="20">
    <source>
        <dbReference type="SAM" id="Phobius"/>
    </source>
</evidence>
<dbReference type="EMBL" id="JAIZAY010000014">
    <property type="protein sequence ID" value="KAJ8029568.1"/>
    <property type="molecule type" value="Genomic_DNA"/>
</dbReference>
<evidence type="ECO:0000256" key="11">
    <source>
        <dbReference type="ARBA" id="ARBA00023180"/>
    </source>
</evidence>
<keyword evidence="5 21" id="KW-0732">Signal</keyword>
<evidence type="ECO:0000256" key="5">
    <source>
        <dbReference type="ARBA" id="ARBA00022729"/>
    </source>
</evidence>
<evidence type="ECO:0000256" key="15">
    <source>
        <dbReference type="PIRSR" id="PIRSR600720-1"/>
    </source>
</evidence>
<feature type="compositionally biased region" description="Low complexity" evidence="19">
    <location>
        <begin position="391"/>
        <end position="407"/>
    </location>
</feature>
<feature type="region of interest" description="Disordered" evidence="19">
    <location>
        <begin position="382"/>
        <end position="423"/>
    </location>
</feature>
<feature type="disulfide bond" evidence="17">
    <location>
        <begin position="57"/>
        <end position="104"/>
    </location>
</feature>
<comment type="cofactor">
    <cofactor evidence="16">
        <name>Cu(2+)</name>
        <dbReference type="ChEBI" id="CHEBI:29036"/>
    </cofactor>
    <text evidence="16">Binds 2 Cu(2+) ions per subunit.</text>
</comment>
<comment type="catalytic activity">
    <reaction evidence="14">
        <text>a [peptide]-C-terminal glycine + 2 L-ascorbate + O2 = a [peptide]-C-terminal (2S)-2-hydroxyglycine + 2 monodehydro-L-ascorbate radical + H2O</text>
        <dbReference type="Rhea" id="RHEA:21452"/>
        <dbReference type="Rhea" id="RHEA-COMP:13486"/>
        <dbReference type="Rhea" id="RHEA-COMP:15321"/>
        <dbReference type="ChEBI" id="CHEBI:15377"/>
        <dbReference type="ChEBI" id="CHEBI:15379"/>
        <dbReference type="ChEBI" id="CHEBI:38290"/>
        <dbReference type="ChEBI" id="CHEBI:59513"/>
        <dbReference type="ChEBI" id="CHEBI:137000"/>
        <dbReference type="ChEBI" id="CHEBI:142768"/>
        <dbReference type="EC" id="1.14.17.3"/>
    </reaction>
</comment>
<feature type="binding site" evidence="16">
    <location>
        <position position="150"/>
    </location>
    <ligand>
        <name>Cu(2+)</name>
        <dbReference type="ChEBI" id="CHEBI:29036"/>
        <label>1</label>
        <note>catalytic</note>
    </ligand>
</feature>
<evidence type="ECO:0000256" key="16">
    <source>
        <dbReference type="PIRSR" id="PIRSR600720-2"/>
    </source>
</evidence>
<evidence type="ECO:0000256" key="8">
    <source>
        <dbReference type="ARBA" id="ARBA00023008"/>
    </source>
</evidence>
<feature type="binding site" evidence="16">
    <location>
        <position position="221"/>
    </location>
    <ligand>
        <name>Cu(2+)</name>
        <dbReference type="ChEBI" id="CHEBI:29036"/>
        <label>1</label>
        <note>catalytic</note>
    </ligand>
</feature>
<evidence type="ECO:0000256" key="18">
    <source>
        <dbReference type="PROSITE-ProRule" id="PRU00504"/>
    </source>
</evidence>